<accession>A0AAU7BWJ9</accession>
<name>A0AAU7BWJ9_9FLAO</name>
<dbReference type="PANTHER" id="PTHR34477">
    <property type="entry name" value="UPF0213 PROTEIN YHBQ"/>
    <property type="match status" value="1"/>
</dbReference>
<dbReference type="InterPro" id="IPR000305">
    <property type="entry name" value="GIY-YIG_endonuc"/>
</dbReference>
<dbReference type="InterPro" id="IPR050190">
    <property type="entry name" value="UPF0213_domain"/>
</dbReference>
<dbReference type="SUPFAM" id="SSF82771">
    <property type="entry name" value="GIY-YIG endonuclease"/>
    <property type="match status" value="1"/>
</dbReference>
<proteinExistence type="inferred from homology"/>
<dbReference type="InterPro" id="IPR035901">
    <property type="entry name" value="GIY-YIG_endonuc_sf"/>
</dbReference>
<dbReference type="Gene3D" id="3.40.1440.10">
    <property type="entry name" value="GIY-YIG endonuclease"/>
    <property type="match status" value="1"/>
</dbReference>
<dbReference type="AlphaFoldDB" id="A0AAU7BWJ9"/>
<gene>
    <name evidence="3" type="ORF">ABGB03_06040</name>
</gene>
<feature type="domain" description="GIY-YIG" evidence="2">
    <location>
        <begin position="6"/>
        <end position="82"/>
    </location>
</feature>
<comment type="similarity">
    <text evidence="1">Belongs to the UPF0213 family.</text>
</comment>
<dbReference type="RefSeq" id="WP_347925701.1">
    <property type="nucleotide sequence ID" value="NZ_CP157199.1"/>
</dbReference>
<protein>
    <submittedName>
        <fullName evidence="3">GIY-YIG nuclease family protein</fullName>
    </submittedName>
</protein>
<evidence type="ECO:0000256" key="1">
    <source>
        <dbReference type="ARBA" id="ARBA00007435"/>
    </source>
</evidence>
<dbReference type="PANTHER" id="PTHR34477:SF5">
    <property type="entry name" value="BSL5627 PROTEIN"/>
    <property type="match status" value="1"/>
</dbReference>
<reference evidence="3" key="1">
    <citation type="submission" date="2024-05" db="EMBL/GenBank/DDBJ databases">
        <title>Pontimicrobium maritimus sp. nov., isolated form sea water.</title>
        <authorList>
            <person name="Muhammad N."/>
            <person name="Vuong T.Q."/>
            <person name="Han H.L."/>
            <person name="Kim S.-G."/>
        </authorList>
    </citation>
    <scope>NUCLEOTIDE SEQUENCE</scope>
    <source>
        <strain evidence="3">SW4</strain>
    </source>
</reference>
<evidence type="ECO:0000313" key="3">
    <source>
        <dbReference type="EMBL" id="XBG62463.1"/>
    </source>
</evidence>
<sequence>MRKNVHQYYLYLLSNKYNGTLYIGVTNDLERRTFEHKNKLIEGFTKNYGLNRLVYFETYQNINDAIKREKNMKKWKREWKIKLIEEDNPNWSDLSKDWVCLKN</sequence>
<dbReference type="CDD" id="cd10448">
    <property type="entry name" value="GIY-YIG_unchar_3"/>
    <property type="match status" value="1"/>
</dbReference>
<dbReference type="EMBL" id="CP157199">
    <property type="protein sequence ID" value="XBG62463.1"/>
    <property type="molecule type" value="Genomic_DNA"/>
</dbReference>
<organism evidence="3">
    <name type="scientific">Pontimicrobium sp. SW4</name>
    <dbReference type="NCBI Taxonomy" id="3153519"/>
    <lineage>
        <taxon>Bacteria</taxon>
        <taxon>Pseudomonadati</taxon>
        <taxon>Bacteroidota</taxon>
        <taxon>Flavobacteriia</taxon>
        <taxon>Flavobacteriales</taxon>
        <taxon>Flavobacteriaceae</taxon>
        <taxon>Pontimicrobium</taxon>
    </lineage>
</organism>
<dbReference type="Pfam" id="PF01541">
    <property type="entry name" value="GIY-YIG"/>
    <property type="match status" value="1"/>
</dbReference>
<evidence type="ECO:0000259" key="2">
    <source>
        <dbReference type="PROSITE" id="PS50164"/>
    </source>
</evidence>
<dbReference type="PROSITE" id="PS50164">
    <property type="entry name" value="GIY_YIG"/>
    <property type="match status" value="1"/>
</dbReference>